<dbReference type="AlphaFoldDB" id="A0A8J3DKN1"/>
<sequence length="54" mass="5713">MSGEDLPVLIDQCHNGDGNVQDVTDVVGQMTKLLLRGSVKKTALAKRANASGLF</sequence>
<reference evidence="1" key="1">
    <citation type="journal article" date="2014" name="Int. J. Syst. Evol. Microbiol.">
        <title>Complete genome sequence of Corynebacterium casei LMG S-19264T (=DSM 44701T), isolated from a smear-ripened cheese.</title>
        <authorList>
            <consortium name="US DOE Joint Genome Institute (JGI-PGF)"/>
            <person name="Walter F."/>
            <person name="Albersmeier A."/>
            <person name="Kalinowski J."/>
            <person name="Ruckert C."/>
        </authorList>
    </citation>
    <scope>NUCLEOTIDE SEQUENCE</scope>
    <source>
        <strain evidence="1">KCTC 42249</strain>
    </source>
</reference>
<evidence type="ECO:0000313" key="1">
    <source>
        <dbReference type="EMBL" id="GHD05043.1"/>
    </source>
</evidence>
<keyword evidence="2" id="KW-1185">Reference proteome</keyword>
<protein>
    <submittedName>
        <fullName evidence="1">Uncharacterized protein</fullName>
    </submittedName>
</protein>
<evidence type="ECO:0000313" key="2">
    <source>
        <dbReference type="Proteomes" id="UP000630142"/>
    </source>
</evidence>
<dbReference type="EMBL" id="BMZQ01000001">
    <property type="protein sequence ID" value="GHD05043.1"/>
    <property type="molecule type" value="Genomic_DNA"/>
</dbReference>
<accession>A0A8J3DKN1</accession>
<organism evidence="1 2">
    <name type="scientific">Tianweitania populi</name>
    <dbReference type="NCBI Taxonomy" id="1607949"/>
    <lineage>
        <taxon>Bacteria</taxon>
        <taxon>Pseudomonadati</taxon>
        <taxon>Pseudomonadota</taxon>
        <taxon>Alphaproteobacteria</taxon>
        <taxon>Hyphomicrobiales</taxon>
        <taxon>Phyllobacteriaceae</taxon>
        <taxon>Tianweitania</taxon>
    </lineage>
</organism>
<gene>
    <name evidence="1" type="ORF">GCM10016234_00490</name>
</gene>
<reference evidence="1" key="2">
    <citation type="submission" date="2020-09" db="EMBL/GenBank/DDBJ databases">
        <authorList>
            <person name="Sun Q."/>
            <person name="Kim S."/>
        </authorList>
    </citation>
    <scope>NUCLEOTIDE SEQUENCE</scope>
    <source>
        <strain evidence="1">KCTC 42249</strain>
    </source>
</reference>
<name>A0A8J3DKN1_9HYPH</name>
<proteinExistence type="predicted"/>
<dbReference type="Proteomes" id="UP000630142">
    <property type="component" value="Unassembled WGS sequence"/>
</dbReference>
<comment type="caution">
    <text evidence="1">The sequence shown here is derived from an EMBL/GenBank/DDBJ whole genome shotgun (WGS) entry which is preliminary data.</text>
</comment>